<dbReference type="InterPro" id="IPR005358">
    <property type="entry name" value="Puta_zinc/iron-chelating_dom"/>
</dbReference>
<evidence type="ECO:0000313" key="2">
    <source>
        <dbReference type="Proteomes" id="UP000010866"/>
    </source>
</evidence>
<organism evidence="1 2">
    <name type="scientific">Methanomethylovorans hollandica (strain DSM 15978 / NBRC 107637 / DMS1)</name>
    <dbReference type="NCBI Taxonomy" id="867904"/>
    <lineage>
        <taxon>Archaea</taxon>
        <taxon>Methanobacteriati</taxon>
        <taxon>Methanobacteriota</taxon>
        <taxon>Stenosarchaea group</taxon>
        <taxon>Methanomicrobia</taxon>
        <taxon>Methanosarcinales</taxon>
        <taxon>Methanosarcinaceae</taxon>
        <taxon>Methanomethylovorans</taxon>
    </lineage>
</organism>
<dbReference type="Pfam" id="PF03692">
    <property type="entry name" value="CxxCxxCC"/>
    <property type="match status" value="1"/>
</dbReference>
<dbReference type="EMBL" id="CP003362">
    <property type="protein sequence ID" value="AGB50340.1"/>
    <property type="molecule type" value="Genomic_DNA"/>
</dbReference>
<dbReference type="AlphaFoldDB" id="L0L095"/>
<dbReference type="KEGG" id="mhz:Metho_2177"/>
<dbReference type="OrthoDB" id="36424at2157"/>
<gene>
    <name evidence="1" type="ordered locus">Metho_2177</name>
</gene>
<accession>L0L095</accession>
<keyword evidence="2" id="KW-1185">Reference proteome</keyword>
<dbReference type="STRING" id="867904.Metho_2177"/>
<name>L0L095_METHD</name>
<dbReference type="RefSeq" id="WP_015325505.1">
    <property type="nucleotide sequence ID" value="NC_019977.1"/>
</dbReference>
<dbReference type="GeneID" id="14406690"/>
<dbReference type="HOGENOM" id="CLU_1318529_0_0_2"/>
<protein>
    <submittedName>
        <fullName evidence="1">Putative Fe-S oxidoreductase</fullName>
    </submittedName>
</protein>
<sequence>MDMREAVKKAIHYGAIQGILQYYICPEECEAHCCKHGQIHIFEEEYRIFSLIDPQKAKRIQSEMPASPLYRIETPCSFLKPHNRCGVYYERPIVCGLYPFKVNTSGNSIGLQPCPVGFLIIREFALWMISNISKAGISDEEKTRVIAQWENTIESYAEELSGFHMKNTLKEIQIPFDELEMFAMYMASKDLPRINSGVDLG</sequence>
<dbReference type="Proteomes" id="UP000010866">
    <property type="component" value="Chromosome"/>
</dbReference>
<proteinExistence type="predicted"/>
<reference evidence="2" key="1">
    <citation type="submission" date="2012-02" db="EMBL/GenBank/DDBJ databases">
        <title>Complete sequence of chromosome of Methanomethylovorans hollandica DSM 15978.</title>
        <authorList>
            <person name="Lucas S."/>
            <person name="Copeland A."/>
            <person name="Lapidus A."/>
            <person name="Glavina del Rio T."/>
            <person name="Dalin E."/>
            <person name="Tice H."/>
            <person name="Bruce D."/>
            <person name="Goodwin L."/>
            <person name="Pitluck S."/>
            <person name="Peters L."/>
            <person name="Mikhailova N."/>
            <person name="Held B."/>
            <person name="Kyrpides N."/>
            <person name="Mavromatis K."/>
            <person name="Ivanova N."/>
            <person name="Brettin T."/>
            <person name="Detter J.C."/>
            <person name="Han C."/>
            <person name="Larimer F."/>
            <person name="Land M."/>
            <person name="Hauser L."/>
            <person name="Markowitz V."/>
            <person name="Cheng J.-F."/>
            <person name="Hugenholtz P."/>
            <person name="Woyke T."/>
            <person name="Wu D."/>
            <person name="Spring S."/>
            <person name="Schroeder M."/>
            <person name="Brambilla E."/>
            <person name="Klenk H.-P."/>
            <person name="Eisen J.A."/>
        </authorList>
    </citation>
    <scope>NUCLEOTIDE SEQUENCE [LARGE SCALE GENOMIC DNA]</scope>
    <source>
        <strain evidence="2">DSM 15978 / NBRC 107637 / DMS1</strain>
    </source>
</reference>
<evidence type="ECO:0000313" key="1">
    <source>
        <dbReference type="EMBL" id="AGB50340.1"/>
    </source>
</evidence>